<dbReference type="PANTHER" id="PTHR33322">
    <property type="entry name" value="BAG DOMAIN CONTAINING PROTEIN, EXPRESSED"/>
    <property type="match status" value="1"/>
</dbReference>
<dbReference type="GO" id="GO:0006457">
    <property type="term" value="P:protein folding"/>
    <property type="evidence" value="ECO:0007669"/>
    <property type="project" value="TreeGrafter"/>
</dbReference>
<evidence type="ECO:0000313" key="3">
    <source>
        <dbReference type="Proteomes" id="UP001151752"/>
    </source>
</evidence>
<evidence type="ECO:0000256" key="1">
    <source>
        <dbReference type="ARBA" id="ARBA00023186"/>
    </source>
</evidence>
<sequence>MPLISSFPSPLPYHLRNKAFTPLHLKNSTTTMPIFRNLEFLEPSLSLLDYPLVYQEPLHSFPLSDPRPNLFHAISSRFELLDNVLDLAHFERRTRSPSYYRRIRSTSGSARLYDRAATLDLVASDPVLKDVSERKYTWTAEIKCPGKKWLDQKYKVTEEIKGSEVDRKYKWTAEIESPEKIWKYKWTDEIEGDKHVEGRKHKEVSIKIKKPESGAVVCTKDHKYKWTAETDSLEKVCFGRKYKWTAEIEGDGHGKGQKHKEVSIKIKEPESGAVVHTKDHKRSTRLVEIEEPLDKGAIYLRQAFAKRAGAVTRARGKAKVLSPEAAALMIQVGFRTYLIRRSQTLRSLRELAITKAKLKEIRMLFNNFTYRRCITSDVEERKSFAERIIALLLSVDAIQGADLMVRAARRSMLDELEAKLDLVDPQPPGKPGFSKGRRFENSIQREIATGVADVVQMLDQVEKSDNATFQVCL</sequence>
<dbReference type="PANTHER" id="PTHR33322:SF3">
    <property type="entry name" value="BAG FAMILY MOLECULAR CHAPERONE REGULATOR 7"/>
    <property type="match status" value="1"/>
</dbReference>
<dbReference type="Proteomes" id="UP001151752">
    <property type="component" value="Chromosome 14"/>
</dbReference>
<keyword evidence="3" id="KW-1185">Reference proteome</keyword>
<dbReference type="InterPro" id="IPR040400">
    <property type="entry name" value="BAG5/6/7/8"/>
</dbReference>
<dbReference type="AlphaFoldDB" id="A0A9Q0U3G5"/>
<comment type="caution">
    <text evidence="2">The sequence shown here is derived from an EMBL/GenBank/DDBJ whole genome shotgun (WGS) entry which is preliminary data.</text>
</comment>
<dbReference type="GO" id="GO:0009506">
    <property type="term" value="C:plasmodesma"/>
    <property type="evidence" value="ECO:0007669"/>
    <property type="project" value="TreeGrafter"/>
</dbReference>
<gene>
    <name evidence="2" type="ORF">OIU74_007312</name>
</gene>
<keyword evidence="1" id="KW-0143">Chaperone</keyword>
<name>A0A9Q0U3G5_9ROSI</name>
<reference evidence="2" key="2">
    <citation type="journal article" date="2023" name="Int. J. Mol. Sci.">
        <title>De Novo Assembly and Annotation of 11 Diverse Shrub Willow (Salix) Genomes Reveals Novel Gene Organization in Sex-Linked Regions.</title>
        <authorList>
            <person name="Hyden B."/>
            <person name="Feng K."/>
            <person name="Yates T.B."/>
            <person name="Jawdy S."/>
            <person name="Cereghino C."/>
            <person name="Smart L.B."/>
            <person name="Muchero W."/>
        </authorList>
    </citation>
    <scope>NUCLEOTIDE SEQUENCE</scope>
    <source>
        <tissue evidence="2">Shoot tip</tissue>
    </source>
</reference>
<reference evidence="2" key="1">
    <citation type="submission" date="2022-11" db="EMBL/GenBank/DDBJ databases">
        <authorList>
            <person name="Hyden B.L."/>
            <person name="Feng K."/>
            <person name="Yates T."/>
            <person name="Jawdy S."/>
            <person name="Smart L.B."/>
            <person name="Muchero W."/>
        </authorList>
    </citation>
    <scope>NUCLEOTIDE SEQUENCE</scope>
    <source>
        <tissue evidence="2">Shoot tip</tissue>
    </source>
</reference>
<dbReference type="EMBL" id="JAPFFM010000013">
    <property type="protein sequence ID" value="KAJ6722692.1"/>
    <property type="molecule type" value="Genomic_DNA"/>
</dbReference>
<accession>A0A9Q0U3G5</accession>
<evidence type="ECO:0000313" key="2">
    <source>
        <dbReference type="EMBL" id="KAJ6722692.1"/>
    </source>
</evidence>
<protein>
    <submittedName>
        <fullName evidence="2">BAG DOMAIN CONTAINING PROTEIN EXPRESSED</fullName>
    </submittedName>
</protein>
<proteinExistence type="predicted"/>
<organism evidence="2 3">
    <name type="scientific">Salix koriyanagi</name>
    <dbReference type="NCBI Taxonomy" id="2511006"/>
    <lineage>
        <taxon>Eukaryota</taxon>
        <taxon>Viridiplantae</taxon>
        <taxon>Streptophyta</taxon>
        <taxon>Embryophyta</taxon>
        <taxon>Tracheophyta</taxon>
        <taxon>Spermatophyta</taxon>
        <taxon>Magnoliopsida</taxon>
        <taxon>eudicotyledons</taxon>
        <taxon>Gunneridae</taxon>
        <taxon>Pentapetalae</taxon>
        <taxon>rosids</taxon>
        <taxon>fabids</taxon>
        <taxon>Malpighiales</taxon>
        <taxon>Salicaceae</taxon>
        <taxon>Saliceae</taxon>
        <taxon>Salix</taxon>
    </lineage>
</organism>